<evidence type="ECO:0000259" key="9">
    <source>
        <dbReference type="SMART" id="SM00998"/>
    </source>
</evidence>
<name>A0A128A588_9ARCH</name>
<keyword evidence="4 10" id="KW-0456">Lyase</keyword>
<dbReference type="EC" id="4.3.2.2" evidence="8"/>
<dbReference type="InterPro" id="IPR000362">
    <property type="entry name" value="Fumarate_lyase_fam"/>
</dbReference>
<evidence type="ECO:0000256" key="3">
    <source>
        <dbReference type="ARBA" id="ARBA00011668"/>
    </source>
</evidence>
<dbReference type="PANTHER" id="PTHR43172:SF1">
    <property type="entry name" value="ADENYLOSUCCINATE LYASE"/>
    <property type="match status" value="1"/>
</dbReference>
<sequence length="453" mass="50835">MPILPIDGGRYGTDEMKEIFDDQKKITYQLDIEAAVALSQSEIRMIPKDAALNISKMAKSGKITIKRVKQLEAKSDHDTAALVEALSEICKPSAKPWIHYGLTSNDLVDTSNSLQFRDTLSIIEPKVAKLAIILADKAVKYKDLPAVGRTHGQHASIISFGLKFANWAHEMSKHVERIEEIKKRILICKTLGVVGTGSLMGAKALEVQRRVSNKLQLYPADVTTQVVARERYAEFIFYMALIGSTLEKIAIEIRNLQRTEIGEVAESFKKGQMGSSAVPVKRNPVKSERVTSLSKLLRSQVSVAFENIPLWHERDLSNSANERFIIPTSAILLDEMLETMIRIVSSLFVNEDRIRQNLEITRGQIFAEFVLDALIQKGVPRFEAYRDIQRIAFAASEEGTDFRDAVRNDKAFSSHLTNKEIDRVFIPENHLGASFDIIKNVSSKVRNSCSKFS</sequence>
<dbReference type="InterPro" id="IPR022761">
    <property type="entry name" value="Fumarate_lyase_N"/>
</dbReference>
<dbReference type="PRINTS" id="PR00149">
    <property type="entry name" value="FUMRATELYASE"/>
</dbReference>
<dbReference type="InterPro" id="IPR004769">
    <property type="entry name" value="Pur_lyase"/>
</dbReference>
<dbReference type="GO" id="GO:0005829">
    <property type="term" value="C:cytosol"/>
    <property type="evidence" value="ECO:0007669"/>
    <property type="project" value="TreeGrafter"/>
</dbReference>
<dbReference type="GO" id="GO:0006189">
    <property type="term" value="P:'de novo' IMP biosynthetic process"/>
    <property type="evidence" value="ECO:0007669"/>
    <property type="project" value="UniProtKB-UniPathway"/>
</dbReference>
<dbReference type="Proteomes" id="UP000196239">
    <property type="component" value="Chromosome 1"/>
</dbReference>
<evidence type="ECO:0000256" key="1">
    <source>
        <dbReference type="ARBA" id="ARBA00004706"/>
    </source>
</evidence>
<dbReference type="InterPro" id="IPR019468">
    <property type="entry name" value="AdenyloSucc_lyase_C"/>
</dbReference>
<dbReference type="EMBL" id="LN890280">
    <property type="protein sequence ID" value="CUR52501.1"/>
    <property type="molecule type" value="Genomic_DNA"/>
</dbReference>
<dbReference type="SMART" id="SM00998">
    <property type="entry name" value="ADSL_C"/>
    <property type="match status" value="1"/>
</dbReference>
<evidence type="ECO:0000256" key="7">
    <source>
        <dbReference type="ARBA" id="ARBA00049115"/>
    </source>
</evidence>
<evidence type="ECO:0000256" key="6">
    <source>
        <dbReference type="ARBA" id="ARBA00025012"/>
    </source>
</evidence>
<comment type="subunit">
    <text evidence="3">Homotetramer. Residues from neighboring subunits contribute catalytic and substrate-binding residues to each active site.</text>
</comment>
<dbReference type="PANTHER" id="PTHR43172">
    <property type="entry name" value="ADENYLOSUCCINATE LYASE"/>
    <property type="match status" value="1"/>
</dbReference>
<evidence type="ECO:0000313" key="11">
    <source>
        <dbReference type="Proteomes" id="UP000196239"/>
    </source>
</evidence>
<dbReference type="SUPFAM" id="SSF48557">
    <property type="entry name" value="L-aspartase-like"/>
    <property type="match status" value="1"/>
</dbReference>
<dbReference type="Pfam" id="PF00206">
    <property type="entry name" value="Lyase_1"/>
    <property type="match status" value="1"/>
</dbReference>
<dbReference type="KEGG" id="ndv:NDEV_1739"/>
<dbReference type="FunFam" id="1.20.200.10:FF:000014">
    <property type="entry name" value="3-carboxy-cis,cis-muconate cycloisomerase"/>
    <property type="match status" value="1"/>
</dbReference>
<evidence type="ECO:0000256" key="4">
    <source>
        <dbReference type="ARBA" id="ARBA00023239"/>
    </source>
</evidence>
<reference evidence="11" key="1">
    <citation type="submission" date="2015-10" db="EMBL/GenBank/DDBJ databases">
        <authorList>
            <person name="Lehtovirta-Morley L.E."/>
            <person name="Vieille C."/>
        </authorList>
    </citation>
    <scope>NUCLEOTIDE SEQUENCE [LARGE SCALE GENOMIC DNA]</scope>
</reference>
<proteinExistence type="predicted"/>
<dbReference type="GO" id="GO:0070626">
    <property type="term" value="F:(S)-2-(5-amino-1-(5-phospho-D-ribosyl)imidazole-4-carboxamido) succinate lyase (fumarate-forming) activity"/>
    <property type="evidence" value="ECO:0007669"/>
    <property type="project" value="TreeGrafter"/>
</dbReference>
<comment type="pathway">
    <text evidence="2">Purine metabolism; AMP biosynthesis via de novo pathway; AMP from IMP: step 2/2.</text>
</comment>
<dbReference type="PRINTS" id="PR00145">
    <property type="entry name" value="ARGSUCLYASE"/>
</dbReference>
<dbReference type="Gene3D" id="1.20.200.10">
    <property type="entry name" value="Fumarase/aspartase (Central domain)"/>
    <property type="match status" value="1"/>
</dbReference>
<feature type="domain" description="Adenylosuccinate lyase C-terminal" evidence="9">
    <location>
        <begin position="362"/>
        <end position="442"/>
    </location>
</feature>
<accession>A0A128A588</accession>
<protein>
    <recommendedName>
        <fullName evidence="8">Adenylosuccinate lyase</fullName>
        <ecNumber evidence="8">4.3.2.2</ecNumber>
    </recommendedName>
</protein>
<dbReference type="CDD" id="cd01360">
    <property type="entry name" value="Adenylsuccinate_lyase_1"/>
    <property type="match status" value="1"/>
</dbReference>
<dbReference type="Gene3D" id="1.10.40.30">
    <property type="entry name" value="Fumarase/aspartase (C-terminal domain)"/>
    <property type="match status" value="1"/>
</dbReference>
<comment type="pathway">
    <text evidence="1">Purine metabolism; IMP biosynthesis via de novo pathway; 5-amino-1-(5-phospho-D-ribosyl)imidazole-4-carboxamide from 5-amino-1-(5-phospho-D-ribosyl)imidazole-4-carboxylate: step 2/2.</text>
</comment>
<dbReference type="UniPathway" id="UPA00075">
    <property type="reaction ID" value="UER00336"/>
</dbReference>
<evidence type="ECO:0000256" key="8">
    <source>
        <dbReference type="NCBIfam" id="TIGR00928"/>
    </source>
</evidence>
<dbReference type="Pfam" id="PF10397">
    <property type="entry name" value="ADSL_C"/>
    <property type="match status" value="1"/>
</dbReference>
<dbReference type="InterPro" id="IPR008948">
    <property type="entry name" value="L-Aspartase-like"/>
</dbReference>
<dbReference type="GO" id="GO:0044208">
    <property type="term" value="P:'de novo' AMP biosynthetic process"/>
    <property type="evidence" value="ECO:0007669"/>
    <property type="project" value="UniProtKB-UniPathway"/>
</dbReference>
<gene>
    <name evidence="10" type="primary">purB</name>
    <name evidence="10" type="ORF">NDEV_1739</name>
</gene>
<dbReference type="AlphaFoldDB" id="A0A128A588"/>
<evidence type="ECO:0000256" key="2">
    <source>
        <dbReference type="ARBA" id="ARBA00004734"/>
    </source>
</evidence>
<dbReference type="GO" id="GO:0004018">
    <property type="term" value="F:N6-(1,2-dicarboxyethyl)AMP AMP-lyase (fumarate-forming) activity"/>
    <property type="evidence" value="ECO:0007669"/>
    <property type="project" value="UniProtKB-UniRule"/>
</dbReference>
<comment type="function">
    <text evidence="6">Catalyzes two reactions in de novo purine nucleotide biosynthesis. Catalyzes the breakdown of 5-aminoimidazole- (N-succinylocarboxamide) ribotide (SAICAR or 2-[5-amino-1-(5-phospho-beta-D-ribosyl)imidazole-4-carboxamido]succinate) to 5-aminoimidazole-4-carboxamide ribotide (AICAR or 5-amino-1-(5-phospho-beta-D-ribosyl)imidazole-4-carboxamide) and fumarate, and of adenylosuccinate (ADS or N(6)-(1,2-dicarboxyethyl)-AMP) to adenosine monophosphate (AMP) and fumarate.</text>
</comment>
<dbReference type="UniPathway" id="UPA00074">
    <property type="reaction ID" value="UER00132"/>
</dbReference>
<comment type="catalytic activity">
    <reaction evidence="5">
        <text>(2S)-2-[5-amino-1-(5-phospho-beta-D-ribosyl)imidazole-4-carboxamido]succinate = 5-amino-1-(5-phospho-beta-D-ribosyl)imidazole-4-carboxamide + fumarate</text>
        <dbReference type="Rhea" id="RHEA:23920"/>
        <dbReference type="ChEBI" id="CHEBI:29806"/>
        <dbReference type="ChEBI" id="CHEBI:58443"/>
        <dbReference type="ChEBI" id="CHEBI:58475"/>
        <dbReference type="EC" id="4.3.2.2"/>
    </reaction>
    <physiologicalReaction direction="left-to-right" evidence="5">
        <dbReference type="Rhea" id="RHEA:23921"/>
    </physiologicalReaction>
</comment>
<organism evidence="10 11">
    <name type="scientific">Nitrosotalea devaniterrae</name>
    <dbReference type="NCBI Taxonomy" id="1078905"/>
    <lineage>
        <taxon>Archaea</taxon>
        <taxon>Nitrososphaerota</taxon>
        <taxon>Nitrososphaeria</taxon>
        <taxon>Nitrosotaleales</taxon>
        <taxon>Nitrosotaleaceae</taxon>
        <taxon>Nitrosotalea</taxon>
    </lineage>
</organism>
<keyword evidence="11" id="KW-1185">Reference proteome</keyword>
<dbReference type="NCBIfam" id="TIGR00928">
    <property type="entry name" value="purB"/>
    <property type="match status" value="1"/>
</dbReference>
<comment type="catalytic activity">
    <reaction evidence="7">
        <text>N(6)-(1,2-dicarboxyethyl)-AMP = fumarate + AMP</text>
        <dbReference type="Rhea" id="RHEA:16853"/>
        <dbReference type="ChEBI" id="CHEBI:29806"/>
        <dbReference type="ChEBI" id="CHEBI:57567"/>
        <dbReference type="ChEBI" id="CHEBI:456215"/>
        <dbReference type="EC" id="4.3.2.2"/>
    </reaction>
    <physiologicalReaction direction="left-to-right" evidence="7">
        <dbReference type="Rhea" id="RHEA:16854"/>
    </physiologicalReaction>
</comment>
<evidence type="ECO:0000313" key="10">
    <source>
        <dbReference type="EMBL" id="CUR52501.1"/>
    </source>
</evidence>
<evidence type="ECO:0000256" key="5">
    <source>
        <dbReference type="ARBA" id="ARBA00024477"/>
    </source>
</evidence>